<dbReference type="PANTHER" id="PTHR40688">
    <property type="match status" value="1"/>
</dbReference>
<evidence type="ECO:0000313" key="2">
    <source>
        <dbReference type="EMBL" id="CAD7254707.1"/>
    </source>
</evidence>
<reference evidence="2" key="1">
    <citation type="submission" date="2020-11" db="EMBL/GenBank/DDBJ databases">
        <authorList>
            <person name="Tran Van P."/>
        </authorList>
    </citation>
    <scope>NUCLEOTIDE SEQUENCE</scope>
</reference>
<dbReference type="EMBL" id="CAJPEV010011955">
    <property type="protein sequence ID" value="CAG0906357.1"/>
    <property type="molecule type" value="Genomic_DNA"/>
</dbReference>
<dbReference type="Pfam" id="PF01402">
    <property type="entry name" value="RHH_1"/>
    <property type="match status" value="1"/>
</dbReference>
<dbReference type="AlphaFoldDB" id="A0A7R9AI26"/>
<name>A0A7R9AI26_9CRUS</name>
<dbReference type="Proteomes" id="UP000677054">
    <property type="component" value="Unassembled WGS sequence"/>
</dbReference>
<dbReference type="InterPro" id="IPR013321">
    <property type="entry name" value="Arc_rbn_hlx_hlx"/>
</dbReference>
<feature type="domain" description="Ribbon-helix-helix protein CopG" evidence="1">
    <location>
        <begin position="5"/>
        <end position="43"/>
    </location>
</feature>
<dbReference type="SUPFAM" id="SSF47598">
    <property type="entry name" value="Ribbon-helix-helix"/>
    <property type="match status" value="1"/>
</dbReference>
<dbReference type="InterPro" id="IPR052991">
    <property type="entry name" value="Non-func_TypeII_TA_Antitoxin"/>
</dbReference>
<sequence>MSQNVISLRLPDAMKDRLDRLAGSTKRSRSFLATEALTEYLERHEWQIAAIDESVLVADKGVFTSHEAVTDWLSSWGTASELKAPSPDIDKKRQ</sequence>
<proteinExistence type="predicted"/>
<dbReference type="EMBL" id="LR911473">
    <property type="protein sequence ID" value="CAD7254707.1"/>
    <property type="molecule type" value="Genomic_DNA"/>
</dbReference>
<dbReference type="PANTHER" id="PTHR40688:SF2">
    <property type="entry name" value="RIBBON-HELIX-HELIX PROTEIN COPG DOMAIN-CONTAINING PROTEIN"/>
    <property type="match status" value="1"/>
</dbReference>
<gene>
    <name evidence="2" type="ORF">DSTB1V02_LOCUS14453</name>
</gene>
<dbReference type="CDD" id="cd22233">
    <property type="entry name" value="RHH_CopAso-like"/>
    <property type="match status" value="1"/>
</dbReference>
<evidence type="ECO:0000259" key="1">
    <source>
        <dbReference type="Pfam" id="PF01402"/>
    </source>
</evidence>
<dbReference type="OrthoDB" id="10478961at2759"/>
<dbReference type="InterPro" id="IPR002145">
    <property type="entry name" value="CopG"/>
</dbReference>
<dbReference type="Gene3D" id="1.10.1220.10">
    <property type="entry name" value="Met repressor-like"/>
    <property type="match status" value="1"/>
</dbReference>
<protein>
    <recommendedName>
        <fullName evidence="1">Ribbon-helix-helix protein CopG domain-containing protein</fullName>
    </recommendedName>
</protein>
<evidence type="ECO:0000313" key="3">
    <source>
        <dbReference type="Proteomes" id="UP000677054"/>
    </source>
</evidence>
<dbReference type="InterPro" id="IPR010985">
    <property type="entry name" value="Ribbon_hlx_hlx"/>
</dbReference>
<keyword evidence="3" id="KW-1185">Reference proteome</keyword>
<dbReference type="GO" id="GO:0006355">
    <property type="term" value="P:regulation of DNA-templated transcription"/>
    <property type="evidence" value="ECO:0007669"/>
    <property type="project" value="InterPro"/>
</dbReference>
<accession>A0A7R9AI26</accession>
<organism evidence="2">
    <name type="scientific">Darwinula stevensoni</name>
    <dbReference type="NCBI Taxonomy" id="69355"/>
    <lineage>
        <taxon>Eukaryota</taxon>
        <taxon>Metazoa</taxon>
        <taxon>Ecdysozoa</taxon>
        <taxon>Arthropoda</taxon>
        <taxon>Crustacea</taxon>
        <taxon>Oligostraca</taxon>
        <taxon>Ostracoda</taxon>
        <taxon>Podocopa</taxon>
        <taxon>Podocopida</taxon>
        <taxon>Darwinulocopina</taxon>
        <taxon>Darwinuloidea</taxon>
        <taxon>Darwinulidae</taxon>
        <taxon>Darwinula</taxon>
    </lineage>
</organism>